<feature type="transmembrane region" description="Helical" evidence="6">
    <location>
        <begin position="198"/>
        <end position="220"/>
    </location>
</feature>
<keyword evidence="5 6" id="KW-0472">Membrane</keyword>
<dbReference type="PROSITE" id="PS50928">
    <property type="entry name" value="ABC_TM1"/>
    <property type="match status" value="1"/>
</dbReference>
<dbReference type="STRING" id="472963.BKP45_07865"/>
<protein>
    <recommendedName>
        <fullName evidence="7">ABC transmembrane type-1 domain-containing protein</fullName>
    </recommendedName>
</protein>
<keyword evidence="9" id="KW-1185">Reference proteome</keyword>
<dbReference type="GO" id="GO:0055085">
    <property type="term" value="P:transmembrane transport"/>
    <property type="evidence" value="ECO:0007669"/>
    <property type="project" value="InterPro"/>
</dbReference>
<comment type="caution">
    <text evidence="8">The sequence shown here is derived from an EMBL/GenBank/DDBJ whole genome shotgun (WGS) entry which is preliminary data.</text>
</comment>
<feature type="transmembrane region" description="Helical" evidence="6">
    <location>
        <begin position="252"/>
        <end position="274"/>
    </location>
</feature>
<evidence type="ECO:0000256" key="6">
    <source>
        <dbReference type="RuleBase" id="RU363032"/>
    </source>
</evidence>
<organism evidence="8 9">
    <name type="scientific">Anaerobacillus alkalidiazotrophicus</name>
    <dbReference type="NCBI Taxonomy" id="472963"/>
    <lineage>
        <taxon>Bacteria</taxon>
        <taxon>Bacillati</taxon>
        <taxon>Bacillota</taxon>
        <taxon>Bacilli</taxon>
        <taxon>Bacillales</taxon>
        <taxon>Bacillaceae</taxon>
        <taxon>Anaerobacillus</taxon>
    </lineage>
</organism>
<feature type="transmembrane region" description="Helical" evidence="6">
    <location>
        <begin position="147"/>
        <end position="168"/>
    </location>
</feature>
<sequence>MKLFNHNNLFRISVFLLPSLSVTVLLTGYALIKAISQSLRENGIGTYAFVLENTMFRSSFVFSLKVTFIATIISLFLGLVLAKMIYTYFEKSTLKLIIWVPMLLPHFVAAYLVLIFLSQSGLISSGFYHLGIISDRHEFPILVFDRVGVGIIVTYVWKSVPFVVLMLLPVIYEIDRRYVQVVRTLGGGRCEVFRTVEWPWLFPVIIEIGLILFAFIIAAFEVPYLLGVTDPKMISVLAYQWFYTGDWSFRSMSMALMILLTVFILVCSFLIFQVSKRSRYTMMKGS</sequence>
<evidence type="ECO:0000259" key="7">
    <source>
        <dbReference type="PROSITE" id="PS50928"/>
    </source>
</evidence>
<dbReference type="AlphaFoldDB" id="A0A1S2M806"/>
<dbReference type="PANTHER" id="PTHR43759:SF1">
    <property type="entry name" value="GLUCOSE IMPORT SYSTEM PERMEASE PROTEIN GLCT"/>
    <property type="match status" value="1"/>
</dbReference>
<keyword evidence="3 6" id="KW-0812">Transmembrane</keyword>
<feature type="transmembrane region" description="Helical" evidence="6">
    <location>
        <begin position="68"/>
        <end position="89"/>
    </location>
</feature>
<feature type="transmembrane region" description="Helical" evidence="6">
    <location>
        <begin position="12"/>
        <end position="32"/>
    </location>
</feature>
<dbReference type="InterPro" id="IPR035906">
    <property type="entry name" value="MetI-like_sf"/>
</dbReference>
<dbReference type="Pfam" id="PF00528">
    <property type="entry name" value="BPD_transp_1"/>
    <property type="match status" value="1"/>
</dbReference>
<evidence type="ECO:0000256" key="5">
    <source>
        <dbReference type="ARBA" id="ARBA00023136"/>
    </source>
</evidence>
<evidence type="ECO:0000313" key="9">
    <source>
        <dbReference type="Proteomes" id="UP000180057"/>
    </source>
</evidence>
<evidence type="ECO:0000256" key="1">
    <source>
        <dbReference type="ARBA" id="ARBA00004141"/>
    </source>
</evidence>
<accession>A0A1S2M806</accession>
<name>A0A1S2M806_9BACI</name>
<comment type="similarity">
    <text evidence="6">Belongs to the binding-protein-dependent transport system permease family.</text>
</comment>
<proteinExistence type="inferred from homology"/>
<feature type="transmembrane region" description="Helical" evidence="6">
    <location>
        <begin position="96"/>
        <end position="117"/>
    </location>
</feature>
<evidence type="ECO:0000256" key="3">
    <source>
        <dbReference type="ARBA" id="ARBA00022692"/>
    </source>
</evidence>
<dbReference type="GO" id="GO:0005886">
    <property type="term" value="C:plasma membrane"/>
    <property type="evidence" value="ECO:0007669"/>
    <property type="project" value="UniProtKB-SubCell"/>
</dbReference>
<gene>
    <name evidence="8" type="ORF">BKP45_07865</name>
</gene>
<evidence type="ECO:0000256" key="4">
    <source>
        <dbReference type="ARBA" id="ARBA00022989"/>
    </source>
</evidence>
<evidence type="ECO:0000256" key="2">
    <source>
        <dbReference type="ARBA" id="ARBA00022448"/>
    </source>
</evidence>
<dbReference type="InterPro" id="IPR052730">
    <property type="entry name" value="Sugar_ABC_transporter"/>
</dbReference>
<dbReference type="Gene3D" id="1.10.3720.10">
    <property type="entry name" value="MetI-like"/>
    <property type="match status" value="1"/>
</dbReference>
<evidence type="ECO:0000313" key="8">
    <source>
        <dbReference type="EMBL" id="OIJ20878.1"/>
    </source>
</evidence>
<dbReference type="Proteomes" id="UP000180057">
    <property type="component" value="Unassembled WGS sequence"/>
</dbReference>
<keyword evidence="2 6" id="KW-0813">Transport</keyword>
<dbReference type="RefSeq" id="WP_071389183.1">
    <property type="nucleotide sequence ID" value="NZ_MLQS01000006.1"/>
</dbReference>
<dbReference type="CDD" id="cd06261">
    <property type="entry name" value="TM_PBP2"/>
    <property type="match status" value="1"/>
</dbReference>
<keyword evidence="4 6" id="KW-1133">Transmembrane helix</keyword>
<dbReference type="PANTHER" id="PTHR43759">
    <property type="entry name" value="TREHALOSE TRANSPORT SYSTEM PERMEASE PROTEIN SUGA"/>
    <property type="match status" value="1"/>
</dbReference>
<dbReference type="EMBL" id="MLQS01000006">
    <property type="protein sequence ID" value="OIJ20878.1"/>
    <property type="molecule type" value="Genomic_DNA"/>
</dbReference>
<feature type="domain" description="ABC transmembrane type-1" evidence="7">
    <location>
        <begin position="60"/>
        <end position="271"/>
    </location>
</feature>
<comment type="subcellular location">
    <subcellularLocation>
        <location evidence="6">Cell membrane</location>
        <topology evidence="6">Multi-pass membrane protein</topology>
    </subcellularLocation>
    <subcellularLocation>
        <location evidence="1">Membrane</location>
        <topology evidence="1">Multi-pass membrane protein</topology>
    </subcellularLocation>
</comment>
<reference evidence="8 9" key="1">
    <citation type="submission" date="2016-10" db="EMBL/GenBank/DDBJ databases">
        <title>Draft genome sequences of four alkaliphilic bacteria belonging to the Anaerobacillus genus.</title>
        <authorList>
            <person name="Bassil N.M."/>
            <person name="Lloyd J.R."/>
        </authorList>
    </citation>
    <scope>NUCLEOTIDE SEQUENCE [LARGE SCALE GENOMIC DNA]</scope>
    <source>
        <strain evidence="8 9">DSM 22531</strain>
    </source>
</reference>
<dbReference type="SUPFAM" id="SSF161098">
    <property type="entry name" value="MetI-like"/>
    <property type="match status" value="1"/>
</dbReference>
<dbReference type="OrthoDB" id="9785836at2"/>
<dbReference type="InterPro" id="IPR000515">
    <property type="entry name" value="MetI-like"/>
</dbReference>